<gene>
    <name evidence="3" type="ORF">SAMN06296378_0483</name>
</gene>
<keyword evidence="1" id="KW-0723">Serine/threonine-protein kinase</keyword>
<proteinExistence type="predicted"/>
<dbReference type="InterPro" id="IPR003594">
    <property type="entry name" value="HATPase_dom"/>
</dbReference>
<dbReference type="Proteomes" id="UP000219440">
    <property type="component" value="Unassembled WGS sequence"/>
</dbReference>
<evidence type="ECO:0000259" key="2">
    <source>
        <dbReference type="Pfam" id="PF13581"/>
    </source>
</evidence>
<dbReference type="PANTHER" id="PTHR35526">
    <property type="entry name" value="ANTI-SIGMA-F FACTOR RSBW-RELATED"/>
    <property type="match status" value="1"/>
</dbReference>
<dbReference type="GO" id="GO:0004674">
    <property type="term" value="F:protein serine/threonine kinase activity"/>
    <property type="evidence" value="ECO:0007669"/>
    <property type="project" value="UniProtKB-KW"/>
</dbReference>
<dbReference type="OrthoDB" id="159434at2"/>
<evidence type="ECO:0000313" key="4">
    <source>
        <dbReference type="Proteomes" id="UP000219440"/>
    </source>
</evidence>
<protein>
    <submittedName>
        <fullName evidence="3">Serine/threonine-protein kinase RsbW</fullName>
    </submittedName>
</protein>
<dbReference type="AlphaFoldDB" id="A0A2C8YQX1"/>
<keyword evidence="3" id="KW-0418">Kinase</keyword>
<dbReference type="PANTHER" id="PTHR35526:SF3">
    <property type="entry name" value="ANTI-SIGMA-F FACTOR RSBW"/>
    <property type="match status" value="1"/>
</dbReference>
<evidence type="ECO:0000313" key="3">
    <source>
        <dbReference type="EMBL" id="SOE52952.1"/>
    </source>
</evidence>
<organism evidence="3 4">
    <name type="scientific">Salinibacterium xinjiangense</name>
    <dbReference type="NCBI Taxonomy" id="386302"/>
    <lineage>
        <taxon>Bacteria</taxon>
        <taxon>Bacillati</taxon>
        <taxon>Actinomycetota</taxon>
        <taxon>Actinomycetes</taxon>
        <taxon>Micrococcales</taxon>
        <taxon>Microbacteriaceae</taxon>
        <taxon>Salinibacterium</taxon>
    </lineage>
</organism>
<dbReference type="CDD" id="cd16936">
    <property type="entry name" value="HATPase_RsbW-like"/>
    <property type="match status" value="1"/>
</dbReference>
<reference evidence="3 4" key="1">
    <citation type="submission" date="2017-09" db="EMBL/GenBank/DDBJ databases">
        <authorList>
            <person name="Ehlers B."/>
            <person name="Leendertz F.H."/>
        </authorList>
    </citation>
    <scope>NUCLEOTIDE SEQUENCE [LARGE SCALE GENOMIC DNA]</scope>
    <source>
        <strain evidence="3 4">CGMCC 1.05381</strain>
    </source>
</reference>
<name>A0A2C8YQX1_9MICO</name>
<dbReference type="InterPro" id="IPR050267">
    <property type="entry name" value="Anti-sigma-factor_SerPK"/>
</dbReference>
<feature type="domain" description="Histidine kinase/HSP90-like ATPase" evidence="2">
    <location>
        <begin position="14"/>
        <end position="127"/>
    </location>
</feature>
<dbReference type="InterPro" id="IPR036890">
    <property type="entry name" value="HATPase_C_sf"/>
</dbReference>
<evidence type="ECO:0000256" key="1">
    <source>
        <dbReference type="ARBA" id="ARBA00022527"/>
    </source>
</evidence>
<accession>A0A2C8YQX1</accession>
<sequence length="147" mass="15985">MIEGACVLRLTTPPANVNDVHDFIVAELDRHPDLNAMDRMVFLTALVELATNVIQHADTGFGVTCTFSLRVGHDRIEAELSDTAEDGGIKLVAREMPADELAESGRGIALIQALVDDLRYERVGDRNLWSITKNTARPGLTDVSAVS</sequence>
<keyword evidence="3" id="KW-0808">Transferase</keyword>
<dbReference type="Pfam" id="PF13581">
    <property type="entry name" value="HATPase_c_2"/>
    <property type="match status" value="1"/>
</dbReference>
<dbReference type="Gene3D" id="3.30.565.10">
    <property type="entry name" value="Histidine kinase-like ATPase, C-terminal domain"/>
    <property type="match status" value="1"/>
</dbReference>
<keyword evidence="4" id="KW-1185">Reference proteome</keyword>
<dbReference type="EMBL" id="OCST01000001">
    <property type="protein sequence ID" value="SOE52952.1"/>
    <property type="molecule type" value="Genomic_DNA"/>
</dbReference>